<reference evidence="6 7" key="1">
    <citation type="journal article" date="2014" name="Nature">
        <title>The genome of the recently domesticated crop plant sugar beet (Beta vulgaris).</title>
        <authorList>
            <person name="Dohm J.C."/>
            <person name="Minoche A.E."/>
            <person name="Holtgrawe D."/>
            <person name="Capella-Gutierrez S."/>
            <person name="Zakrzewski F."/>
            <person name="Tafer H."/>
            <person name="Rupp O."/>
            <person name="Sorensen T.R."/>
            <person name="Stracke R."/>
            <person name="Reinhardt R."/>
            <person name="Goesmann A."/>
            <person name="Kraft T."/>
            <person name="Schulz B."/>
            <person name="Stadler P.F."/>
            <person name="Schmidt T."/>
            <person name="Gabaldon T."/>
            <person name="Lehrach H."/>
            <person name="Weisshaar B."/>
            <person name="Himmelbauer H."/>
        </authorList>
    </citation>
    <scope>NUCLEOTIDE SEQUENCE [LARGE SCALE GENOMIC DNA]</scope>
    <source>
        <tissue evidence="6">Taproot</tissue>
    </source>
</reference>
<dbReference type="GO" id="GO:0006261">
    <property type="term" value="P:DNA-templated DNA replication"/>
    <property type="evidence" value="ECO:0007669"/>
    <property type="project" value="InterPro"/>
</dbReference>
<dbReference type="PRINTS" id="PR00868">
    <property type="entry name" value="DNAPOLI"/>
</dbReference>
<evidence type="ECO:0000256" key="1">
    <source>
        <dbReference type="ARBA" id="ARBA00022741"/>
    </source>
</evidence>
<dbReference type="Gene3D" id="1.10.3380.20">
    <property type="match status" value="1"/>
</dbReference>
<dbReference type="Gene3D" id="3.30.70.370">
    <property type="match status" value="1"/>
</dbReference>
<dbReference type="Gramene" id="KMT18137">
    <property type="protein sequence ID" value="KMT18137"/>
    <property type="gene ID" value="BVRB_2g031660"/>
</dbReference>
<dbReference type="InterPro" id="IPR001098">
    <property type="entry name" value="DNA-dir_DNA_pol_A_palm_dom"/>
</dbReference>
<dbReference type="GO" id="GO:0009933">
    <property type="term" value="P:meristem structural organization"/>
    <property type="evidence" value="ECO:0007669"/>
    <property type="project" value="EnsemblPlants"/>
</dbReference>
<dbReference type="InterPro" id="IPR002298">
    <property type="entry name" value="DNA_polymerase_A"/>
</dbReference>
<name>A0A0J8CX06_BETVV</name>
<dbReference type="InterPro" id="IPR057220">
    <property type="entry name" value="DUF7898"/>
</dbReference>
<evidence type="ECO:0000256" key="2">
    <source>
        <dbReference type="ARBA" id="ARBA00022840"/>
    </source>
</evidence>
<dbReference type="PANTHER" id="PTHR10133">
    <property type="entry name" value="DNA POLYMERASE I"/>
    <property type="match status" value="1"/>
</dbReference>
<dbReference type="InterPro" id="IPR036397">
    <property type="entry name" value="RNaseH_sf"/>
</dbReference>
<dbReference type="OrthoDB" id="2320933at2759"/>
<dbReference type="Gene3D" id="1.10.150.20">
    <property type="entry name" value="5' to 3' exonuclease, C-terminal subdomain"/>
    <property type="match status" value="1"/>
</dbReference>
<dbReference type="FunFam" id="3.40.50.300:FF:000968">
    <property type="entry name" value="Helicase and polymerase-containing protein TEBICHI"/>
    <property type="match status" value="1"/>
</dbReference>
<dbReference type="GO" id="GO:0051301">
    <property type="term" value="P:cell division"/>
    <property type="evidence" value="ECO:0007669"/>
    <property type="project" value="EnsemblPlants"/>
</dbReference>
<dbReference type="Pfam" id="PF00271">
    <property type="entry name" value="Helicase_C"/>
    <property type="match status" value="1"/>
</dbReference>
<feature type="region of interest" description="Disordered" evidence="3">
    <location>
        <begin position="1"/>
        <end position="42"/>
    </location>
</feature>
<dbReference type="InterPro" id="IPR014001">
    <property type="entry name" value="Helicase_ATP-bd"/>
</dbReference>
<dbReference type="InterPro" id="IPR012337">
    <property type="entry name" value="RNaseH-like_sf"/>
</dbReference>
<dbReference type="InterPro" id="IPR048960">
    <property type="entry name" value="POLQ-like_helical"/>
</dbReference>
<dbReference type="CDD" id="cd18795">
    <property type="entry name" value="SF2_C_Ski2"/>
    <property type="match status" value="1"/>
</dbReference>
<dbReference type="PANTHER" id="PTHR10133:SF62">
    <property type="entry name" value="DNA POLYMERASE THETA"/>
    <property type="match status" value="1"/>
</dbReference>
<dbReference type="SMART" id="SM00482">
    <property type="entry name" value="POLAc"/>
    <property type="match status" value="1"/>
</dbReference>
<evidence type="ECO:0000313" key="7">
    <source>
        <dbReference type="Proteomes" id="UP000035740"/>
    </source>
</evidence>
<dbReference type="GO" id="GO:0006302">
    <property type="term" value="P:double-strand break repair"/>
    <property type="evidence" value="ECO:0007669"/>
    <property type="project" value="TreeGrafter"/>
</dbReference>
<dbReference type="FunFam" id="1.10.150.20:FF:000002">
    <property type="entry name" value="DNA polymerase I"/>
    <property type="match status" value="1"/>
</dbReference>
<dbReference type="GO" id="GO:0003677">
    <property type="term" value="F:DNA binding"/>
    <property type="evidence" value="ECO:0007669"/>
    <property type="project" value="InterPro"/>
</dbReference>
<dbReference type="GO" id="GO:0005524">
    <property type="term" value="F:ATP binding"/>
    <property type="evidence" value="ECO:0007669"/>
    <property type="project" value="UniProtKB-KW"/>
</dbReference>
<dbReference type="Proteomes" id="UP000035740">
    <property type="component" value="Chromosome 2"/>
</dbReference>
<dbReference type="EMBL" id="KQ090038">
    <property type="protein sequence ID" value="KMT18137.1"/>
    <property type="molecule type" value="Genomic_DNA"/>
</dbReference>
<dbReference type="InterPro" id="IPR027417">
    <property type="entry name" value="P-loop_NTPase"/>
</dbReference>
<dbReference type="FunFam" id="1.10.3380.20:FF:000003">
    <property type="entry name" value="Helicase and polymerase-containing protein TEBICHI"/>
    <property type="match status" value="1"/>
</dbReference>
<dbReference type="SUPFAM" id="SSF52540">
    <property type="entry name" value="P-loop containing nucleoside triphosphate hydrolases"/>
    <property type="match status" value="1"/>
</dbReference>
<dbReference type="SMART" id="SM00487">
    <property type="entry name" value="DEXDc"/>
    <property type="match status" value="1"/>
</dbReference>
<feature type="domain" description="Helicase ATP-binding" evidence="4">
    <location>
        <begin position="501"/>
        <end position="693"/>
    </location>
</feature>
<dbReference type="Gene3D" id="1.20.1060.10">
    <property type="entry name" value="Taq DNA Polymerase, Chain T, domain 4"/>
    <property type="match status" value="1"/>
</dbReference>
<feature type="region of interest" description="Disordered" evidence="3">
    <location>
        <begin position="138"/>
        <end position="187"/>
    </location>
</feature>
<feature type="domain" description="Helicase C-terminal" evidence="5">
    <location>
        <begin position="733"/>
        <end position="925"/>
    </location>
</feature>
<dbReference type="GO" id="GO:1990067">
    <property type="term" value="P:intrachromosomal DNA recombination"/>
    <property type="evidence" value="ECO:0007669"/>
    <property type="project" value="EnsemblPlants"/>
</dbReference>
<dbReference type="InterPro" id="IPR046931">
    <property type="entry name" value="HTH_61"/>
</dbReference>
<keyword evidence="1" id="KW-0547">Nucleotide-binding</keyword>
<dbReference type="SUPFAM" id="SSF56672">
    <property type="entry name" value="DNA/RNA polymerases"/>
    <property type="match status" value="1"/>
</dbReference>
<sequence>MDSDEPQTRIDQFFASKKKRALSPKTAKDSSPSAKGSLENYLVTSQNDSVKRSLALEIDLSSKNEKKEIFLPSDGATRGLILPEAIPVDKYGAGNVGGAGNRDNSDQVQEIENVGLKQFALDFLSLYCRRIQTSSLSEHKTHEHKRCGSPSVLAVEGTPSKRRHFVADKENSQPGQETPSSDKGDSDLVLCSNVTQKVERDVNSALGPQISLRKCSKVTNSTSLVDECSTPAAICKSSSARETPVSTRGSSIFSPGEAFWNEAIQVVDGLFPQTGNNFFQVAEDTGISKTQVVEVFSHCGEGSSNNKCDVPVGIYASNTKQAEFTITSPKTHKGILEREASPLPVKHFDFSCDDKNLDESMPGRVSSGNREDYRDASERAVCNVDHKRPLDDNAVLIGSDVQSHALALKVLDETAPVFGAEKMRHSVVGPDTDNNISASPNRKNANFVAPGMFDGNSTPSSSMPLEDRLNLSNWLPPAICSIYRRKGIAKLYPWQVDCLQMDGVLQKRNLVYCASTSAGKSFVAEILMLRRVIDSGKIALLVLPYVSICVEKAEHLEVLLEPLGKQVRSYYGNQGGGTLPKDTSVAVCTIEKANSLVNRLLEEDRLSEVGIIVIDELHMVADPSRGYLLELLLTKLRYGAGEGNGESHSGDSSATSSGKGDLTQGLQIVGMSATMPNVAAVADWLHAALYQTEFRPVPLEEFIKVGNNIYDKKMEIVRTVPKLANLGGKDPDHVVELCNEVVEDGHSVLIFCSSRKGCESTARHISMYLKKFSAKIQEESSEFADVFSAIDSLRRCPVGLDPVLEETLPSGVAYHHAGLTVEEREIVETCYRKGLVRVLTATSTLAAGVNLPARRVIFRQPKIGRDFIDGTRYRQMSGRAGRTGIDAKGESVLICRPEEVKRIKALLNDSCPPLQSCLSEDKNGMTHAILEVVAGGIVQTANDIHRYVRCTLLNSTKPFEDVVKSAQDSLRWLCHKKFLEWNDDTKLYSTTPLGRAAFGSSLSPEESLIVLDDLSRAREGFVLASDLHLVYLATPINVEVEPDWELFYERFMELSSLDQSVGNRVGVIEPFLMRMAHGAPVRTASRSRNAIKGLHSRLDFQLGVSKSNTLSDEQSLRVCRRFYVALILSRLVQELPVGEVCAAFKVARGMVQSLQENAGRFASMVSLFCERLGWFDLEGLVAKFQNRVSFGVRAEIVELTTIPYVKGSRARALFKAGLRTPLAIAEASVTEIAKALFESLSWAQEDLAQRRVQLGIAKKIKNAARKIVLDKAEEARVAAFSAFQSLGLNVPQLSRPVLLPASGIPIDNDESTPSSGEDSTSSSFHQKRKHMSVELVERQGNEGDPGTDAGRPAKKLVTSLEISTERKAVNTLPSGVGVIRDSSTPIQDSVPVGVMTLSPCLGQSASVASVGIVNKEDQRWETNNAGSDGNKKLSNDKGPINIASTSGLESLLDLWESVGEFYFDIHFNKKSEANSLLAYEVHGLAICWEDSRVYYVNLAKILQNSNFGSCNIECSGHVNPIDANNLLFTENLLWNRISRLLGRVGVRKFTWNLKLQVKVLKNAVLSLNKNNLSQTLKSTTIEVADGSFCKLPQVILQDGIDLSIVAWILWPDEERSSNPSLEKEVKRRLSSEAAGAANQSGRWKNQMRRAAHNGCCRRAAQTRALHSVLWKLLVSEELVEALLGVELPLVHVLADMEDQGIGVDMEGCLKARHVLSKKLKILEKEAYKLAGMMFSLYMPADIANVLYGHLKLPIPEGHNKGKQHASTDKHCLDLLRLEHPIVPVIKEHRTLAKLLNCTLGSICSLAKLSMRTQRYTVHGRWLQTSTATGRLSMEEPNLQCVEHMVEFRMHQNGDAQCDSDGTDYKINARDFFIPTEENWLLVTADYSQIELRLMAHFSKDPSLIELLTDPHGDAFTMIASRWTGKLESVVSSQERDQTKRLVYGILYGMGANTLAEQLNCSADEAKAKIQSFKNSFPGVASWLHEAVAFCRQHGYVQTLKGRKRFLSKIKIGDSKEKAKAQRQAVNSICQGSAADIIKIAMINIYSVIAGCETRSSNDALVAKFSTLKGHCRILLQVHDELVMEVDPSVLGEAGLLLKTCMESAASLSVPLQVKVKFGRTWGSLEPFNVNDLR</sequence>
<keyword evidence="7" id="KW-1185">Reference proteome</keyword>
<dbReference type="GO" id="GO:0010468">
    <property type="term" value="P:regulation of gene expression"/>
    <property type="evidence" value="ECO:0007669"/>
    <property type="project" value="EnsemblPlants"/>
</dbReference>
<dbReference type="Pfam" id="PF00270">
    <property type="entry name" value="DEAD"/>
    <property type="match status" value="1"/>
</dbReference>
<dbReference type="Gene3D" id="3.40.50.300">
    <property type="entry name" value="P-loop containing nucleotide triphosphate hydrolases"/>
    <property type="match status" value="2"/>
</dbReference>
<evidence type="ECO:0000313" key="6">
    <source>
        <dbReference type="EMBL" id="KMT18137.1"/>
    </source>
</evidence>
<dbReference type="InterPro" id="IPR001650">
    <property type="entry name" value="Helicase_C-like"/>
</dbReference>
<feature type="region of interest" description="Disordered" evidence="3">
    <location>
        <begin position="1304"/>
        <end position="1332"/>
    </location>
</feature>
<dbReference type="GO" id="GO:0009640">
    <property type="term" value="P:photomorphogenesis"/>
    <property type="evidence" value="ECO:0007669"/>
    <property type="project" value="EnsemblPlants"/>
</dbReference>
<dbReference type="GO" id="GO:1902749">
    <property type="term" value="P:regulation of cell cycle G2/M phase transition"/>
    <property type="evidence" value="ECO:0007669"/>
    <property type="project" value="EnsemblPlants"/>
</dbReference>
<dbReference type="PROSITE" id="PS51192">
    <property type="entry name" value="HELICASE_ATP_BIND_1"/>
    <property type="match status" value="1"/>
</dbReference>
<dbReference type="FunFam" id="3.40.50.300:FF:001000">
    <property type="entry name" value="Helicase and polymerase-containing protein TEBICHI"/>
    <property type="match status" value="1"/>
</dbReference>
<evidence type="ECO:0008006" key="8">
    <source>
        <dbReference type="Google" id="ProtNLM"/>
    </source>
</evidence>
<dbReference type="GO" id="GO:2000011">
    <property type="term" value="P:regulation of adaxial/abaxial pattern formation"/>
    <property type="evidence" value="ECO:0007669"/>
    <property type="project" value="EnsemblPlants"/>
</dbReference>
<dbReference type="Pfam" id="PF00476">
    <property type="entry name" value="DNA_pol_A"/>
    <property type="match status" value="1"/>
</dbReference>
<dbReference type="SUPFAM" id="SSF53098">
    <property type="entry name" value="Ribonuclease H-like"/>
    <property type="match status" value="1"/>
</dbReference>
<dbReference type="eggNOG" id="KOG0950">
    <property type="taxonomic scope" value="Eukaryota"/>
</dbReference>
<dbReference type="CDD" id="cd08638">
    <property type="entry name" value="DNA_pol_A_theta"/>
    <property type="match status" value="1"/>
</dbReference>
<keyword evidence="2" id="KW-0067">ATP-binding</keyword>
<dbReference type="Gene3D" id="3.30.420.10">
    <property type="entry name" value="Ribonuclease H-like superfamily/Ribonuclease H"/>
    <property type="match status" value="1"/>
</dbReference>
<dbReference type="SUPFAM" id="SSF158702">
    <property type="entry name" value="Sec63 N-terminal domain-like"/>
    <property type="match status" value="1"/>
</dbReference>
<dbReference type="GO" id="GO:0003887">
    <property type="term" value="F:DNA-directed DNA polymerase activity"/>
    <property type="evidence" value="ECO:0007669"/>
    <property type="project" value="InterPro"/>
</dbReference>
<gene>
    <name evidence="6" type="ORF">BVRB_2g031660</name>
</gene>
<organism evidence="6 7">
    <name type="scientific">Beta vulgaris subsp. vulgaris</name>
    <name type="common">Beet</name>
    <dbReference type="NCBI Taxonomy" id="3555"/>
    <lineage>
        <taxon>Eukaryota</taxon>
        <taxon>Viridiplantae</taxon>
        <taxon>Streptophyta</taxon>
        <taxon>Embryophyta</taxon>
        <taxon>Tracheophyta</taxon>
        <taxon>Spermatophyta</taxon>
        <taxon>Magnoliopsida</taxon>
        <taxon>eudicotyledons</taxon>
        <taxon>Gunneridae</taxon>
        <taxon>Pentapetalae</taxon>
        <taxon>Caryophyllales</taxon>
        <taxon>Chenopodiaceae</taxon>
        <taxon>Betoideae</taxon>
        <taxon>Beta</taxon>
    </lineage>
</organism>
<dbReference type="SMART" id="SM00490">
    <property type="entry name" value="HELICc"/>
    <property type="match status" value="1"/>
</dbReference>
<feature type="compositionally biased region" description="Low complexity" evidence="3">
    <location>
        <begin position="1311"/>
        <end position="1323"/>
    </location>
</feature>
<proteinExistence type="predicted"/>
<dbReference type="KEGG" id="bvg:104884718"/>
<evidence type="ECO:0000256" key="3">
    <source>
        <dbReference type="SAM" id="MobiDB-lite"/>
    </source>
</evidence>
<protein>
    <recommendedName>
        <fullName evidence="8">Helicase and polymerase-containing protein TEBICHI</fullName>
    </recommendedName>
</protein>
<dbReference type="Pfam" id="PF21099">
    <property type="entry name" value="POLQ_helical"/>
    <property type="match status" value="1"/>
</dbReference>
<dbReference type="PROSITE" id="PS51194">
    <property type="entry name" value="HELICASE_CTER"/>
    <property type="match status" value="1"/>
</dbReference>
<accession>A0A0J8CX06</accession>
<dbReference type="Pfam" id="PF20470">
    <property type="entry name" value="HTH_61"/>
    <property type="match status" value="1"/>
</dbReference>
<evidence type="ECO:0000259" key="5">
    <source>
        <dbReference type="PROSITE" id="PS51194"/>
    </source>
</evidence>
<dbReference type="InterPro" id="IPR043502">
    <property type="entry name" value="DNA/RNA_pol_sf"/>
</dbReference>
<dbReference type="FunFam" id="1.20.1060.10:FF:000003">
    <property type="entry name" value="Helicase and polymerase-containing protein TEBICHI"/>
    <property type="match status" value="1"/>
</dbReference>
<dbReference type="CDD" id="cd18026">
    <property type="entry name" value="DEXHc_POLQ-like"/>
    <property type="match status" value="1"/>
</dbReference>
<dbReference type="OMA" id="FHNMCQQ"/>
<dbReference type="Pfam" id="PF25453">
    <property type="entry name" value="DUF7898"/>
    <property type="match status" value="1"/>
</dbReference>
<evidence type="ECO:0000259" key="4">
    <source>
        <dbReference type="PROSITE" id="PS51192"/>
    </source>
</evidence>
<dbReference type="InterPro" id="IPR011545">
    <property type="entry name" value="DEAD/DEAH_box_helicase_dom"/>
</dbReference>